<name>A0A2L0EMF6_SORCE</name>
<dbReference type="Gene3D" id="3.40.50.1820">
    <property type="entry name" value="alpha/beta hydrolase"/>
    <property type="match status" value="1"/>
</dbReference>
<protein>
    <recommendedName>
        <fullName evidence="2">PET hydrolase/cutinase-like domain-containing protein</fullName>
    </recommendedName>
</protein>
<dbReference type="InterPro" id="IPR029058">
    <property type="entry name" value="AB_hydrolase_fold"/>
</dbReference>
<sequence length="271" mass="28210">MGGAGSGGAGDGGAGAGGAGGSPLPPITDYSAEGPFATTVERGSGPSGNHTIFRPERLGEDGFLHAPIIFGPGINTQVTSYTDLLSNFASHGFVVVGANLLTGGPNAPNNRAAMLEGLDWIIEQNSEAGSIYEGKIDVEHAVSMGYSVGGTAAVEIGGHEAVATVVSIHGHIATAALHGPMLQTSGTQDTIGLPMQQKTYDMSQTQTFLATVTGADHGYITRDVGGVQRPAIVAWLRYWIYNDAGGKHYFYGDDCVMCTSPWENPQRKNWE</sequence>
<gene>
    <name evidence="3" type="ORF">SOCE26_018700</name>
</gene>
<dbReference type="SUPFAM" id="SSF53474">
    <property type="entry name" value="alpha/beta-Hydrolases"/>
    <property type="match status" value="1"/>
</dbReference>
<feature type="domain" description="PET hydrolase/cutinase-like" evidence="2">
    <location>
        <begin position="32"/>
        <end position="245"/>
    </location>
</feature>
<evidence type="ECO:0000313" key="4">
    <source>
        <dbReference type="Proteomes" id="UP000238348"/>
    </source>
</evidence>
<dbReference type="PANTHER" id="PTHR33428:SF14">
    <property type="entry name" value="CARBOXYLESTERASE TYPE B DOMAIN-CONTAINING PROTEIN"/>
    <property type="match status" value="1"/>
</dbReference>
<reference evidence="3 4" key="1">
    <citation type="submission" date="2015-09" db="EMBL/GenBank/DDBJ databases">
        <title>Sorangium comparison.</title>
        <authorList>
            <person name="Zaburannyi N."/>
            <person name="Bunk B."/>
            <person name="Overmann J."/>
            <person name="Mueller R."/>
        </authorList>
    </citation>
    <scope>NUCLEOTIDE SEQUENCE [LARGE SCALE GENOMIC DNA]</scope>
    <source>
        <strain evidence="3 4">So ce26</strain>
    </source>
</reference>
<dbReference type="EMBL" id="CP012673">
    <property type="protein sequence ID" value="AUX40469.1"/>
    <property type="molecule type" value="Genomic_DNA"/>
</dbReference>
<evidence type="ECO:0000256" key="1">
    <source>
        <dbReference type="SAM" id="MobiDB-lite"/>
    </source>
</evidence>
<dbReference type="Proteomes" id="UP000238348">
    <property type="component" value="Chromosome"/>
</dbReference>
<evidence type="ECO:0000313" key="3">
    <source>
        <dbReference type="EMBL" id="AUX40469.1"/>
    </source>
</evidence>
<evidence type="ECO:0000259" key="2">
    <source>
        <dbReference type="Pfam" id="PF12740"/>
    </source>
</evidence>
<feature type="compositionally biased region" description="Gly residues" evidence="1">
    <location>
        <begin position="1"/>
        <end position="21"/>
    </location>
</feature>
<dbReference type="PANTHER" id="PTHR33428">
    <property type="entry name" value="CHLOROPHYLLASE-2, CHLOROPLASTIC"/>
    <property type="match status" value="1"/>
</dbReference>
<proteinExistence type="predicted"/>
<dbReference type="InterPro" id="IPR041127">
    <property type="entry name" value="PET_hydrolase/cutinase-like"/>
</dbReference>
<organism evidence="3 4">
    <name type="scientific">Sorangium cellulosum</name>
    <name type="common">Polyangium cellulosum</name>
    <dbReference type="NCBI Taxonomy" id="56"/>
    <lineage>
        <taxon>Bacteria</taxon>
        <taxon>Pseudomonadati</taxon>
        <taxon>Myxococcota</taxon>
        <taxon>Polyangia</taxon>
        <taxon>Polyangiales</taxon>
        <taxon>Polyangiaceae</taxon>
        <taxon>Sorangium</taxon>
    </lineage>
</organism>
<dbReference type="OrthoDB" id="9812672at2"/>
<accession>A0A2L0EMF6</accession>
<dbReference type="Pfam" id="PF12740">
    <property type="entry name" value="PETase"/>
    <property type="match status" value="1"/>
</dbReference>
<feature type="region of interest" description="Disordered" evidence="1">
    <location>
        <begin position="1"/>
        <end position="55"/>
    </location>
</feature>
<dbReference type="AlphaFoldDB" id="A0A2L0EMF6"/>